<comment type="caution">
    <text evidence="1">The sequence shown here is derived from an EMBL/GenBank/DDBJ whole genome shotgun (WGS) entry which is preliminary data.</text>
</comment>
<accession>A0ACC2YGH3</accession>
<protein>
    <submittedName>
        <fullName evidence="1">Uncharacterized protein</fullName>
    </submittedName>
</protein>
<sequence length="554" mass="63776">MAPHEHTSYTHPGEKRELGGSEMNLDWRAPIWCAAAILYTLLTSYGLYRVATLRYTTAIRLRNLYLIFGSVLALYGYGTLILLAYMINGKFPCGAEFWIMNTLLPFGMALFQLENTRLYHVYVVQQNLLKLTRTKGNSLRLRFRRTSIWRLWSVLRPMERVFVLVVFGTIFEFFATVVLYFGGYQFHPSYGFYGNPNATPLQCRKGWEWVPSVGWQFFWSWIVGPYMLWKVRKIKDTHYWKVQTVAAIIAGMPGTPLWLIFLYVWTPQTQVVQAWLIPAFWFLPCILVMQWTSIVCAVLDAKHTLERAESIAKESTASLAGSTSSQSSMRTLEMIIENDCEAFLNWVAEHDFTAECVLFLMRVRNFRRNWKAKSVNLRRSSSEVSVQSNNDRPRGLDIRDLYYEAAEIFFELVEPRTSEVPVNLSSRLINNLRLWFKDIECRGYPFSRPPSSTSSFSFMKPSNPATPFDDEAVSTQKTRYSDKTSLLIVPKEVNVEEVELANMSTEEICTAFNIPLNFGAEVFDAAYDVVKEDVYRGAWPLYHAKVIGASVGAE</sequence>
<keyword evidence="2" id="KW-1185">Reference proteome</keyword>
<evidence type="ECO:0000313" key="2">
    <source>
        <dbReference type="Proteomes" id="UP001172680"/>
    </source>
</evidence>
<evidence type="ECO:0000313" key="1">
    <source>
        <dbReference type="EMBL" id="KAJ9634357.1"/>
    </source>
</evidence>
<proteinExistence type="predicted"/>
<gene>
    <name evidence="1" type="ORF">H2199_009015</name>
</gene>
<name>A0ACC2YGH3_9PEZI</name>
<reference evidence="1" key="1">
    <citation type="submission" date="2022-10" db="EMBL/GenBank/DDBJ databases">
        <title>Culturing micro-colonial fungi from biological soil crusts in the Mojave desert and describing Neophaeococcomyces mojavensis, and introducing the new genera and species Taxawa tesnikishii.</title>
        <authorList>
            <person name="Kurbessoian T."/>
            <person name="Stajich J.E."/>
        </authorList>
    </citation>
    <scope>NUCLEOTIDE SEQUENCE</scope>
    <source>
        <strain evidence="1">JES_115</strain>
    </source>
</reference>
<dbReference type="EMBL" id="JAPDRP010000033">
    <property type="protein sequence ID" value="KAJ9634357.1"/>
    <property type="molecule type" value="Genomic_DNA"/>
</dbReference>
<dbReference type="Proteomes" id="UP001172680">
    <property type="component" value="Unassembled WGS sequence"/>
</dbReference>
<organism evidence="1 2">
    <name type="scientific">Coniosporium tulheliwenetii</name>
    <dbReference type="NCBI Taxonomy" id="3383036"/>
    <lineage>
        <taxon>Eukaryota</taxon>
        <taxon>Fungi</taxon>
        <taxon>Dikarya</taxon>
        <taxon>Ascomycota</taxon>
        <taxon>Pezizomycotina</taxon>
        <taxon>Dothideomycetes</taxon>
        <taxon>Dothideomycetes incertae sedis</taxon>
        <taxon>Coniosporium</taxon>
    </lineage>
</organism>